<keyword evidence="1" id="KW-1133">Transmembrane helix</keyword>
<protein>
    <recommendedName>
        <fullName evidence="4">DUF485 domain-containing protein</fullName>
    </recommendedName>
</protein>
<dbReference type="GO" id="GO:0005886">
    <property type="term" value="C:plasma membrane"/>
    <property type="evidence" value="ECO:0007669"/>
    <property type="project" value="TreeGrafter"/>
</dbReference>
<keyword evidence="1" id="KW-0812">Transmembrane</keyword>
<feature type="transmembrane region" description="Helical" evidence="1">
    <location>
        <begin position="59"/>
        <end position="82"/>
    </location>
</feature>
<dbReference type="EMBL" id="NPEX01000016">
    <property type="protein sequence ID" value="RAI45412.1"/>
    <property type="molecule type" value="Genomic_DNA"/>
</dbReference>
<dbReference type="RefSeq" id="WP_111417745.1">
    <property type="nucleotide sequence ID" value="NZ_NPEX01000016.1"/>
</dbReference>
<sequence>MSAPSYDSIKNDPQFQELVSKRSRFAWTLCLAMLVIYFGFIAVIAFAPSLLAIRLGTGVTTVGIPVGLAVIVSAFLLTGIYVRRANSEFDDITQNIVGRQK</sequence>
<dbReference type="InterPro" id="IPR052959">
    <property type="entry name" value="Inner_membrane_assoc"/>
</dbReference>
<evidence type="ECO:0000313" key="3">
    <source>
        <dbReference type="Proteomes" id="UP000249130"/>
    </source>
</evidence>
<proteinExistence type="predicted"/>
<dbReference type="InterPro" id="IPR007436">
    <property type="entry name" value="DUF485"/>
</dbReference>
<accession>A0A327L7D5</accession>
<reference evidence="2 3" key="1">
    <citation type="submission" date="2017-07" db="EMBL/GenBank/DDBJ databases">
        <title>Draft Genome Sequences of Select Purple Nonsulfur Bacteria.</title>
        <authorList>
            <person name="Lasarre B."/>
            <person name="Mckinlay J.B."/>
        </authorList>
    </citation>
    <scope>NUCLEOTIDE SEQUENCE [LARGE SCALE GENOMIC DNA]</scope>
    <source>
        <strain evidence="2 3">DSM 5909</strain>
    </source>
</reference>
<gene>
    <name evidence="2" type="ORF">CH341_04000</name>
</gene>
<keyword evidence="3" id="KW-1185">Reference proteome</keyword>
<dbReference type="PANTHER" id="PTHR38598:SF1">
    <property type="entry name" value="INNER MEMBRANE PROTEIN YJCH"/>
    <property type="match status" value="1"/>
</dbReference>
<dbReference type="PANTHER" id="PTHR38598">
    <property type="entry name" value="INNER MEMBRANE PROTEIN YJCH"/>
    <property type="match status" value="1"/>
</dbReference>
<organism evidence="2 3">
    <name type="scientific">Rhodoplanes roseus</name>
    <dbReference type="NCBI Taxonomy" id="29409"/>
    <lineage>
        <taxon>Bacteria</taxon>
        <taxon>Pseudomonadati</taxon>
        <taxon>Pseudomonadota</taxon>
        <taxon>Alphaproteobacteria</taxon>
        <taxon>Hyphomicrobiales</taxon>
        <taxon>Nitrobacteraceae</taxon>
        <taxon>Rhodoplanes</taxon>
    </lineage>
</organism>
<dbReference type="InterPro" id="IPR036259">
    <property type="entry name" value="MFS_trans_sf"/>
</dbReference>
<dbReference type="AlphaFoldDB" id="A0A327L7D5"/>
<dbReference type="SUPFAM" id="SSF103473">
    <property type="entry name" value="MFS general substrate transporter"/>
    <property type="match status" value="1"/>
</dbReference>
<evidence type="ECO:0000313" key="2">
    <source>
        <dbReference type="EMBL" id="RAI45412.1"/>
    </source>
</evidence>
<keyword evidence="1" id="KW-0472">Membrane</keyword>
<name>A0A327L7D5_9BRAD</name>
<evidence type="ECO:0000256" key="1">
    <source>
        <dbReference type="SAM" id="Phobius"/>
    </source>
</evidence>
<dbReference type="OrthoDB" id="5297034at2"/>
<comment type="caution">
    <text evidence="2">The sequence shown here is derived from an EMBL/GenBank/DDBJ whole genome shotgun (WGS) entry which is preliminary data.</text>
</comment>
<dbReference type="Pfam" id="PF04341">
    <property type="entry name" value="DUF485"/>
    <property type="match status" value="1"/>
</dbReference>
<feature type="transmembrane region" description="Helical" evidence="1">
    <location>
        <begin position="25"/>
        <end position="47"/>
    </location>
</feature>
<evidence type="ECO:0008006" key="4">
    <source>
        <dbReference type="Google" id="ProtNLM"/>
    </source>
</evidence>
<dbReference type="Proteomes" id="UP000249130">
    <property type="component" value="Unassembled WGS sequence"/>
</dbReference>